<accession>A0A0F9HQ55</accession>
<proteinExistence type="predicted"/>
<name>A0A0F9HQ55_9ZZZZ</name>
<evidence type="ECO:0000313" key="1">
    <source>
        <dbReference type="EMBL" id="KKM05352.1"/>
    </source>
</evidence>
<gene>
    <name evidence="1" type="ORF">LCGC14_1754960</name>
</gene>
<dbReference type="AlphaFoldDB" id="A0A0F9HQ55"/>
<sequence length="65" mass="7590">MIRAKTIVVNRGFNGWDAKSDFTGGWCPTAWTLQAPFELVKRELESINPGYQVEQYRVEHSDCRW</sequence>
<dbReference type="EMBL" id="LAZR01016241">
    <property type="protein sequence ID" value="KKM05352.1"/>
    <property type="molecule type" value="Genomic_DNA"/>
</dbReference>
<reference evidence="1" key="1">
    <citation type="journal article" date="2015" name="Nature">
        <title>Complex archaea that bridge the gap between prokaryotes and eukaryotes.</title>
        <authorList>
            <person name="Spang A."/>
            <person name="Saw J.H."/>
            <person name="Jorgensen S.L."/>
            <person name="Zaremba-Niedzwiedzka K."/>
            <person name="Martijn J."/>
            <person name="Lind A.E."/>
            <person name="van Eijk R."/>
            <person name="Schleper C."/>
            <person name="Guy L."/>
            <person name="Ettema T.J."/>
        </authorList>
    </citation>
    <scope>NUCLEOTIDE SEQUENCE</scope>
</reference>
<comment type="caution">
    <text evidence="1">The sequence shown here is derived from an EMBL/GenBank/DDBJ whole genome shotgun (WGS) entry which is preliminary data.</text>
</comment>
<organism evidence="1">
    <name type="scientific">marine sediment metagenome</name>
    <dbReference type="NCBI Taxonomy" id="412755"/>
    <lineage>
        <taxon>unclassified sequences</taxon>
        <taxon>metagenomes</taxon>
        <taxon>ecological metagenomes</taxon>
    </lineage>
</organism>
<protein>
    <submittedName>
        <fullName evidence="1">Uncharacterized protein</fullName>
    </submittedName>
</protein>